<dbReference type="CDD" id="cd07821">
    <property type="entry name" value="PYR_PYL_RCAR_like"/>
    <property type="match status" value="1"/>
</dbReference>
<dbReference type="OrthoDB" id="4459835at2"/>
<dbReference type="RefSeq" id="WP_085759395.1">
    <property type="nucleotide sequence ID" value="NZ_CP019343.1"/>
</dbReference>
<dbReference type="Pfam" id="PF10604">
    <property type="entry name" value="Polyketide_cyc2"/>
    <property type="match status" value="1"/>
</dbReference>
<evidence type="ECO:0000313" key="2">
    <source>
        <dbReference type="Proteomes" id="UP000193450"/>
    </source>
</evidence>
<dbReference type="EMBL" id="CP019343">
    <property type="protein sequence ID" value="ARN75222.1"/>
    <property type="molecule type" value="Genomic_DNA"/>
</dbReference>
<dbReference type="InterPro" id="IPR019587">
    <property type="entry name" value="Polyketide_cyclase/dehydratase"/>
</dbReference>
<dbReference type="InterPro" id="IPR023393">
    <property type="entry name" value="START-like_dom_sf"/>
</dbReference>
<protein>
    <submittedName>
        <fullName evidence="1">MxaD family protein</fullName>
    </submittedName>
</protein>
<dbReference type="SUPFAM" id="SSF55961">
    <property type="entry name" value="Bet v1-like"/>
    <property type="match status" value="1"/>
</dbReference>
<dbReference type="AlphaFoldDB" id="A0A1X9NFM4"/>
<proteinExistence type="predicted"/>
<accession>A0A1X9NFM4</accession>
<dbReference type="STRING" id="716816.BST96_14515"/>
<dbReference type="Gene3D" id="3.30.530.20">
    <property type="match status" value="1"/>
</dbReference>
<sequence>MFNIYIEQMIARPIEEVFELLADHGAYSTFRGIKRSKLLEQGQSEKNGLGALRYLDLGIVNFDERITCFERPHRLDYKIERSAPLPFNHQLGSIKLEDADGHTKVTWVSKGTITIPLLGKLYFDKKFQTQGEKGFSSLLKQIERAESQ</sequence>
<keyword evidence="2" id="KW-1185">Reference proteome</keyword>
<dbReference type="KEGG" id="osg:BST96_14515"/>
<gene>
    <name evidence="1" type="ORF">BST96_14515</name>
</gene>
<name>A0A1X9NFM4_9GAMM</name>
<reference evidence="1 2" key="1">
    <citation type="submission" date="2016-11" db="EMBL/GenBank/DDBJ databases">
        <title>Trade-off between light-utilization and light-protection in marine flavobacteria.</title>
        <authorList>
            <person name="Kumagai Y."/>
        </authorList>
    </citation>
    <scope>NUCLEOTIDE SEQUENCE [LARGE SCALE GENOMIC DNA]</scope>
    <source>
        <strain evidence="1 2">NBRC 107125</strain>
    </source>
</reference>
<dbReference type="Proteomes" id="UP000193450">
    <property type="component" value="Chromosome"/>
</dbReference>
<evidence type="ECO:0000313" key="1">
    <source>
        <dbReference type="EMBL" id="ARN75222.1"/>
    </source>
</evidence>
<organism evidence="1 2">
    <name type="scientific">Oceanicoccus sagamiensis</name>
    <dbReference type="NCBI Taxonomy" id="716816"/>
    <lineage>
        <taxon>Bacteria</taxon>
        <taxon>Pseudomonadati</taxon>
        <taxon>Pseudomonadota</taxon>
        <taxon>Gammaproteobacteria</taxon>
        <taxon>Cellvibrionales</taxon>
        <taxon>Spongiibacteraceae</taxon>
        <taxon>Oceanicoccus</taxon>
    </lineage>
</organism>